<dbReference type="PANTHER" id="PTHR42933">
    <property type="entry name" value="SLR6095 PROTEIN"/>
    <property type="match status" value="1"/>
</dbReference>
<dbReference type="GO" id="GO:0008168">
    <property type="term" value="F:methyltransferase activity"/>
    <property type="evidence" value="ECO:0007669"/>
    <property type="project" value="UniProtKB-KW"/>
</dbReference>
<dbReference type="PANTHER" id="PTHR42933:SF3">
    <property type="entry name" value="TYPE I RESTRICTION ENZYME MJAVIII METHYLASE SUBUNIT"/>
    <property type="match status" value="1"/>
</dbReference>
<evidence type="ECO:0000256" key="2">
    <source>
        <dbReference type="ARBA" id="ARBA00022603"/>
    </source>
</evidence>
<evidence type="ECO:0000259" key="7">
    <source>
        <dbReference type="Pfam" id="PF02384"/>
    </source>
</evidence>
<keyword evidence="9" id="KW-1185">Reference proteome</keyword>
<dbReference type="PRINTS" id="PR00507">
    <property type="entry name" value="N12N6MTFRASE"/>
</dbReference>
<evidence type="ECO:0000313" key="8">
    <source>
        <dbReference type="EMBL" id="MBD7970272.1"/>
    </source>
</evidence>
<dbReference type="GO" id="GO:0032259">
    <property type="term" value="P:methylation"/>
    <property type="evidence" value="ECO:0007669"/>
    <property type="project" value="UniProtKB-KW"/>
</dbReference>
<accession>A0ABR8T3J9</accession>
<comment type="caution">
    <text evidence="8">The sequence shown here is derived from an EMBL/GenBank/DDBJ whole genome shotgun (WGS) entry which is preliminary data.</text>
</comment>
<dbReference type="RefSeq" id="WP_191803195.1">
    <property type="nucleotide sequence ID" value="NZ_JACSQL010000011.1"/>
</dbReference>
<keyword evidence="4" id="KW-0949">S-adenosyl-L-methionine</keyword>
<dbReference type="EC" id="2.1.1.72" evidence="1"/>
<dbReference type="EMBL" id="JACSQL010000011">
    <property type="protein sequence ID" value="MBD7970272.1"/>
    <property type="molecule type" value="Genomic_DNA"/>
</dbReference>
<proteinExistence type="predicted"/>
<gene>
    <name evidence="8" type="ORF">H9647_19590</name>
</gene>
<reference evidence="8 9" key="1">
    <citation type="submission" date="2020-08" db="EMBL/GenBank/DDBJ databases">
        <title>A Genomic Blueprint of the Chicken Gut Microbiome.</title>
        <authorList>
            <person name="Gilroy R."/>
            <person name="Ravi A."/>
            <person name="Getino M."/>
            <person name="Pursley I."/>
            <person name="Horton D.L."/>
            <person name="Alikhan N.-F."/>
            <person name="Baker D."/>
            <person name="Gharbi K."/>
            <person name="Hall N."/>
            <person name="Watson M."/>
            <person name="Adriaenssens E.M."/>
            <person name="Foster-Nyarko E."/>
            <person name="Jarju S."/>
            <person name="Secka A."/>
            <person name="Antonio M."/>
            <person name="Oren A."/>
            <person name="Chaudhuri R."/>
            <person name="La Ragione R.M."/>
            <person name="Hildebrand F."/>
            <person name="Pallen M.J."/>
        </authorList>
    </citation>
    <scope>NUCLEOTIDE SEQUENCE [LARGE SCALE GENOMIC DNA]</scope>
    <source>
        <strain evidence="8 9">Sa2BVA9</strain>
    </source>
</reference>
<organism evidence="8 9">
    <name type="scientific">Paenibacillus gallinarum</name>
    <dbReference type="NCBI Taxonomy" id="2762232"/>
    <lineage>
        <taxon>Bacteria</taxon>
        <taxon>Bacillati</taxon>
        <taxon>Bacillota</taxon>
        <taxon>Bacilli</taxon>
        <taxon>Bacillales</taxon>
        <taxon>Paenibacillaceae</taxon>
        <taxon>Paenibacillus</taxon>
    </lineage>
</organism>
<keyword evidence="5" id="KW-0680">Restriction system</keyword>
<dbReference type="Proteomes" id="UP000608071">
    <property type="component" value="Unassembled WGS sequence"/>
</dbReference>
<name>A0ABR8T3J9_9BACL</name>
<evidence type="ECO:0000256" key="1">
    <source>
        <dbReference type="ARBA" id="ARBA00011900"/>
    </source>
</evidence>
<sequence>MKNNKTGLPPAQKRFIELFTKLTHRHSAWQVWSDFIEMAASGISNTINHTHRNVREANFFSLNAKYNPSEQKIFPMLLAEIVQALEINPEQDFLGDLFMQLELSNHWKGQFFTPYNICQLMAQMEIADLSKKLTETGFITANDPSCGAGATLIAFANEARSQGINFQQSILFTAQDIDRTAALMCYVQLSLLGCGGYVIIGDSLSKPATESDLEGPDVWYTPLYFLSNWPMRQRLGLSKTSRS</sequence>
<dbReference type="Pfam" id="PF02384">
    <property type="entry name" value="N6_Mtase"/>
    <property type="match status" value="1"/>
</dbReference>
<comment type="catalytic activity">
    <reaction evidence="6">
        <text>a 2'-deoxyadenosine in DNA + S-adenosyl-L-methionine = an N(6)-methyl-2'-deoxyadenosine in DNA + S-adenosyl-L-homocysteine + H(+)</text>
        <dbReference type="Rhea" id="RHEA:15197"/>
        <dbReference type="Rhea" id="RHEA-COMP:12418"/>
        <dbReference type="Rhea" id="RHEA-COMP:12419"/>
        <dbReference type="ChEBI" id="CHEBI:15378"/>
        <dbReference type="ChEBI" id="CHEBI:57856"/>
        <dbReference type="ChEBI" id="CHEBI:59789"/>
        <dbReference type="ChEBI" id="CHEBI:90615"/>
        <dbReference type="ChEBI" id="CHEBI:90616"/>
        <dbReference type="EC" id="2.1.1.72"/>
    </reaction>
</comment>
<evidence type="ECO:0000256" key="5">
    <source>
        <dbReference type="ARBA" id="ARBA00022747"/>
    </source>
</evidence>
<dbReference type="InterPro" id="IPR051537">
    <property type="entry name" value="DNA_Adenine_Mtase"/>
</dbReference>
<dbReference type="SUPFAM" id="SSF53335">
    <property type="entry name" value="S-adenosyl-L-methionine-dependent methyltransferases"/>
    <property type="match status" value="1"/>
</dbReference>
<keyword evidence="2 8" id="KW-0489">Methyltransferase</keyword>
<feature type="domain" description="DNA methylase adenine-specific" evidence="7">
    <location>
        <begin position="106"/>
        <end position="214"/>
    </location>
</feature>
<evidence type="ECO:0000256" key="4">
    <source>
        <dbReference type="ARBA" id="ARBA00022691"/>
    </source>
</evidence>
<dbReference type="Gene3D" id="3.40.50.150">
    <property type="entry name" value="Vaccinia Virus protein VP39"/>
    <property type="match status" value="1"/>
</dbReference>
<dbReference type="InterPro" id="IPR029063">
    <property type="entry name" value="SAM-dependent_MTases_sf"/>
</dbReference>
<evidence type="ECO:0000313" key="9">
    <source>
        <dbReference type="Proteomes" id="UP000608071"/>
    </source>
</evidence>
<evidence type="ECO:0000256" key="6">
    <source>
        <dbReference type="ARBA" id="ARBA00047942"/>
    </source>
</evidence>
<keyword evidence="3" id="KW-0808">Transferase</keyword>
<evidence type="ECO:0000256" key="3">
    <source>
        <dbReference type="ARBA" id="ARBA00022679"/>
    </source>
</evidence>
<protein>
    <recommendedName>
        <fullName evidence="1">site-specific DNA-methyltransferase (adenine-specific)</fullName>
        <ecNumber evidence="1">2.1.1.72</ecNumber>
    </recommendedName>
</protein>
<dbReference type="InterPro" id="IPR003356">
    <property type="entry name" value="DNA_methylase_A-5"/>
</dbReference>